<protein>
    <submittedName>
        <fullName evidence="5">FadR family transcriptional regulator</fullName>
    </submittedName>
</protein>
<comment type="caution">
    <text evidence="5">The sequence shown here is derived from an EMBL/GenBank/DDBJ whole genome shotgun (WGS) entry which is preliminary data.</text>
</comment>
<accession>A0A4R5K9H9</accession>
<dbReference type="Gene3D" id="1.20.120.530">
    <property type="entry name" value="GntR ligand-binding domain-like"/>
    <property type="match status" value="1"/>
</dbReference>
<dbReference type="Pfam" id="PF07729">
    <property type="entry name" value="FCD"/>
    <property type="match status" value="1"/>
</dbReference>
<proteinExistence type="predicted"/>
<evidence type="ECO:0000256" key="1">
    <source>
        <dbReference type="ARBA" id="ARBA00023015"/>
    </source>
</evidence>
<keyword evidence="2" id="KW-0238">DNA-binding</keyword>
<keyword evidence="1" id="KW-0805">Transcription regulation</keyword>
<dbReference type="InterPro" id="IPR011711">
    <property type="entry name" value="GntR_C"/>
</dbReference>
<evidence type="ECO:0000313" key="6">
    <source>
        <dbReference type="Proteomes" id="UP000295636"/>
    </source>
</evidence>
<organism evidence="5 6">
    <name type="scientific">Paenibacillus piri</name>
    <dbReference type="NCBI Taxonomy" id="2547395"/>
    <lineage>
        <taxon>Bacteria</taxon>
        <taxon>Bacillati</taxon>
        <taxon>Bacillota</taxon>
        <taxon>Bacilli</taxon>
        <taxon>Bacillales</taxon>
        <taxon>Paenibacillaceae</taxon>
        <taxon>Paenibacillus</taxon>
    </lineage>
</organism>
<gene>
    <name evidence="5" type="ORF">E1757_34625</name>
</gene>
<keyword evidence="3" id="KW-0804">Transcription</keyword>
<name>A0A4R5K9H9_9BACL</name>
<keyword evidence="6" id="KW-1185">Reference proteome</keyword>
<evidence type="ECO:0000313" key="5">
    <source>
        <dbReference type="EMBL" id="TDF89741.1"/>
    </source>
</evidence>
<dbReference type="PANTHER" id="PTHR43537:SF5">
    <property type="entry name" value="UXU OPERON TRANSCRIPTIONAL REGULATOR"/>
    <property type="match status" value="1"/>
</dbReference>
<dbReference type="EMBL" id="SMRT01000036">
    <property type="protein sequence ID" value="TDF89741.1"/>
    <property type="molecule type" value="Genomic_DNA"/>
</dbReference>
<dbReference type="AlphaFoldDB" id="A0A4R5K9H9"/>
<dbReference type="InterPro" id="IPR008920">
    <property type="entry name" value="TF_FadR/GntR_C"/>
</dbReference>
<dbReference type="GO" id="GO:0003677">
    <property type="term" value="F:DNA binding"/>
    <property type="evidence" value="ECO:0007669"/>
    <property type="project" value="UniProtKB-KW"/>
</dbReference>
<evidence type="ECO:0000259" key="4">
    <source>
        <dbReference type="SMART" id="SM00895"/>
    </source>
</evidence>
<evidence type="ECO:0000256" key="2">
    <source>
        <dbReference type="ARBA" id="ARBA00023125"/>
    </source>
</evidence>
<feature type="domain" description="GntR C-terminal" evidence="4">
    <location>
        <begin position="10"/>
        <end position="126"/>
    </location>
</feature>
<dbReference type="OrthoDB" id="9782299at2"/>
<evidence type="ECO:0000256" key="3">
    <source>
        <dbReference type="ARBA" id="ARBA00023163"/>
    </source>
</evidence>
<sequence>MLMGEKHRMDIIEARKDLGVVIVRMAAQRRTQEEIEELGALLANLKYAEPDYFLEFDIAFHLKLADMAKNSTLKEILSSILLHTRVNQADDGGKQISSLDYDAIYNAIAEGNQEAAAQAMETLIKDEMEVY</sequence>
<dbReference type="SUPFAM" id="SSF48008">
    <property type="entry name" value="GntR ligand-binding domain-like"/>
    <property type="match status" value="1"/>
</dbReference>
<dbReference type="PANTHER" id="PTHR43537">
    <property type="entry name" value="TRANSCRIPTIONAL REGULATOR, GNTR FAMILY"/>
    <property type="match status" value="1"/>
</dbReference>
<dbReference type="SMART" id="SM00895">
    <property type="entry name" value="FCD"/>
    <property type="match status" value="1"/>
</dbReference>
<dbReference type="Proteomes" id="UP000295636">
    <property type="component" value="Unassembled WGS sequence"/>
</dbReference>
<reference evidence="5 6" key="1">
    <citation type="submission" date="2019-03" db="EMBL/GenBank/DDBJ databases">
        <title>This is whole genome sequence of Paenibacillus sp MS74 strain.</title>
        <authorList>
            <person name="Trinh H.N."/>
        </authorList>
    </citation>
    <scope>NUCLEOTIDE SEQUENCE [LARGE SCALE GENOMIC DNA]</scope>
    <source>
        <strain evidence="5 6">MS74</strain>
    </source>
</reference>